<accession>A0A518KE67</accession>
<organism evidence="1 2">
    <name type="scientific">Botrimarina mediterranea</name>
    <dbReference type="NCBI Taxonomy" id="2528022"/>
    <lineage>
        <taxon>Bacteria</taxon>
        <taxon>Pseudomonadati</taxon>
        <taxon>Planctomycetota</taxon>
        <taxon>Planctomycetia</taxon>
        <taxon>Pirellulales</taxon>
        <taxon>Lacipirellulaceae</taxon>
        <taxon>Botrimarina</taxon>
    </lineage>
</organism>
<dbReference type="AlphaFoldDB" id="A0A518KE67"/>
<dbReference type="KEGG" id="bmei:Spa11_43120"/>
<dbReference type="EMBL" id="CP036349">
    <property type="protein sequence ID" value="QDV76087.1"/>
    <property type="molecule type" value="Genomic_DNA"/>
</dbReference>
<dbReference type="Proteomes" id="UP000316426">
    <property type="component" value="Chromosome"/>
</dbReference>
<gene>
    <name evidence="1" type="ORF">Spa11_43120</name>
</gene>
<evidence type="ECO:0008006" key="3">
    <source>
        <dbReference type="Google" id="ProtNLM"/>
    </source>
</evidence>
<keyword evidence="2" id="KW-1185">Reference proteome</keyword>
<proteinExistence type="predicted"/>
<dbReference type="Gene3D" id="3.40.30.10">
    <property type="entry name" value="Glutaredoxin"/>
    <property type="match status" value="1"/>
</dbReference>
<name>A0A518KE67_9BACT</name>
<protein>
    <recommendedName>
        <fullName evidence="3">RedB protein</fullName>
    </recommendedName>
</protein>
<evidence type="ECO:0000313" key="1">
    <source>
        <dbReference type="EMBL" id="QDV76087.1"/>
    </source>
</evidence>
<evidence type="ECO:0000313" key="2">
    <source>
        <dbReference type="Proteomes" id="UP000316426"/>
    </source>
</evidence>
<reference evidence="1 2" key="1">
    <citation type="submission" date="2019-02" db="EMBL/GenBank/DDBJ databases">
        <title>Deep-cultivation of Planctomycetes and their phenomic and genomic characterization uncovers novel biology.</title>
        <authorList>
            <person name="Wiegand S."/>
            <person name="Jogler M."/>
            <person name="Boedeker C."/>
            <person name="Pinto D."/>
            <person name="Vollmers J."/>
            <person name="Rivas-Marin E."/>
            <person name="Kohn T."/>
            <person name="Peeters S.H."/>
            <person name="Heuer A."/>
            <person name="Rast P."/>
            <person name="Oberbeckmann S."/>
            <person name="Bunk B."/>
            <person name="Jeske O."/>
            <person name="Meyerdierks A."/>
            <person name="Storesund J.E."/>
            <person name="Kallscheuer N."/>
            <person name="Luecker S."/>
            <person name="Lage O.M."/>
            <person name="Pohl T."/>
            <person name="Merkel B.J."/>
            <person name="Hornburger P."/>
            <person name="Mueller R.-W."/>
            <person name="Bruemmer F."/>
            <person name="Labrenz M."/>
            <person name="Spormann A.M."/>
            <person name="Op den Camp H."/>
            <person name="Overmann J."/>
            <person name="Amann R."/>
            <person name="Jetten M.S.M."/>
            <person name="Mascher T."/>
            <person name="Medema M.H."/>
            <person name="Devos D.P."/>
            <person name="Kaster A.-K."/>
            <person name="Ovreas L."/>
            <person name="Rohde M."/>
            <person name="Galperin M.Y."/>
            <person name="Jogler C."/>
        </authorList>
    </citation>
    <scope>NUCLEOTIDE SEQUENCE [LARGE SCALE GENOMIC DNA]</scope>
    <source>
        <strain evidence="1 2">Spa11</strain>
    </source>
</reference>
<sequence>MIGSVVSFRSWRTTALVAAWFAASAGVWAWTVAYGTTTAQPTHLALADPAPIVDGIGITRPTLYLFMHPRCPCTRATVTQLQRVLASSGLDRSELPEVSVVATIPVGVAEDDDTWRQSETLRQAADLPNATVHYDEGGVRAQSFGAQASGSVALYAADGRLLFAGGVTVSRGHDGESLGAEQLRKQIQNPKEGAPVTAPALGCRLCRED</sequence>